<dbReference type="EMBL" id="BAAABM010000056">
    <property type="protein sequence ID" value="GAA0363412.1"/>
    <property type="molecule type" value="Genomic_DNA"/>
</dbReference>
<evidence type="ECO:0000313" key="3">
    <source>
        <dbReference type="Proteomes" id="UP001501822"/>
    </source>
</evidence>
<organism evidence="2 3">
    <name type="scientific">Actinoallomurus spadix</name>
    <dbReference type="NCBI Taxonomy" id="79912"/>
    <lineage>
        <taxon>Bacteria</taxon>
        <taxon>Bacillati</taxon>
        <taxon>Actinomycetota</taxon>
        <taxon>Actinomycetes</taxon>
        <taxon>Streptosporangiales</taxon>
        <taxon>Thermomonosporaceae</taxon>
        <taxon>Actinoallomurus</taxon>
    </lineage>
</organism>
<keyword evidence="3" id="KW-1185">Reference proteome</keyword>
<reference evidence="3" key="1">
    <citation type="journal article" date="2019" name="Int. J. Syst. Evol. Microbiol.">
        <title>The Global Catalogue of Microorganisms (GCM) 10K type strain sequencing project: providing services to taxonomists for standard genome sequencing and annotation.</title>
        <authorList>
            <consortium name="The Broad Institute Genomics Platform"/>
            <consortium name="The Broad Institute Genome Sequencing Center for Infectious Disease"/>
            <person name="Wu L."/>
            <person name="Ma J."/>
        </authorList>
    </citation>
    <scope>NUCLEOTIDE SEQUENCE [LARGE SCALE GENOMIC DNA]</scope>
    <source>
        <strain evidence="3">JCM 3146</strain>
    </source>
</reference>
<dbReference type="Proteomes" id="UP001501822">
    <property type="component" value="Unassembled WGS sequence"/>
</dbReference>
<accession>A0ABP3HB86</accession>
<dbReference type="InterPro" id="IPR050259">
    <property type="entry name" value="SDR"/>
</dbReference>
<dbReference type="InterPro" id="IPR002347">
    <property type="entry name" value="SDR_fam"/>
</dbReference>
<comment type="caution">
    <text evidence="2">The sequence shown here is derived from an EMBL/GenBank/DDBJ whole genome shotgun (WGS) entry which is preliminary data.</text>
</comment>
<sequence length="258" mass="26279">MDLGLRGRTAVVAAATSGIGLAVAHRLAAEGATVSICGRDPDRLNDAVRLLRERTHGVVHGVALDVTDHDAVRRWVEEVAGAYGGPHVVVANAGSPPEGGAERFDVADYRAALELNLLSAVTLTRAALPHMRSAGYGRILFVTSLAARQPIPGLALSNTVRPAVLGYAKSLVQELAEAGEGAVTVNVIAPGMTRTPTLEAWAEQLDGGLAGLSADIPIGRLAEPEEIGAAAAYLASAPAGSVTGVVLPVDGGAGRSLL</sequence>
<dbReference type="Pfam" id="PF13561">
    <property type="entry name" value="adh_short_C2"/>
    <property type="match status" value="1"/>
</dbReference>
<dbReference type="SUPFAM" id="SSF51735">
    <property type="entry name" value="NAD(P)-binding Rossmann-fold domains"/>
    <property type="match status" value="1"/>
</dbReference>
<evidence type="ECO:0000256" key="1">
    <source>
        <dbReference type="ARBA" id="ARBA00006484"/>
    </source>
</evidence>
<proteinExistence type="inferred from homology"/>
<evidence type="ECO:0000313" key="2">
    <source>
        <dbReference type="EMBL" id="GAA0363412.1"/>
    </source>
</evidence>
<gene>
    <name evidence="2" type="ORF">GCM10010151_61880</name>
</gene>
<name>A0ABP3HB86_9ACTN</name>
<dbReference type="PANTHER" id="PTHR42879:SF6">
    <property type="entry name" value="NADPH-DEPENDENT REDUCTASE BACG"/>
    <property type="match status" value="1"/>
</dbReference>
<dbReference type="RefSeq" id="WP_252806372.1">
    <property type="nucleotide sequence ID" value="NZ_BAAABM010000056.1"/>
</dbReference>
<dbReference type="InterPro" id="IPR036291">
    <property type="entry name" value="NAD(P)-bd_dom_sf"/>
</dbReference>
<dbReference type="PANTHER" id="PTHR42879">
    <property type="entry name" value="3-OXOACYL-(ACYL-CARRIER-PROTEIN) REDUCTASE"/>
    <property type="match status" value="1"/>
</dbReference>
<protein>
    <submittedName>
        <fullName evidence="2">SDR family oxidoreductase</fullName>
    </submittedName>
</protein>
<dbReference type="PRINTS" id="PR00081">
    <property type="entry name" value="GDHRDH"/>
</dbReference>
<dbReference type="Gene3D" id="3.40.50.720">
    <property type="entry name" value="NAD(P)-binding Rossmann-like Domain"/>
    <property type="match status" value="1"/>
</dbReference>
<comment type="similarity">
    <text evidence="1">Belongs to the short-chain dehydrogenases/reductases (SDR) family.</text>
</comment>